<dbReference type="PANTHER" id="PTHR21299">
    <property type="entry name" value="CYTIDYLATE KINASE/PANTOATE-BETA-ALANINE LIGASE"/>
    <property type="match status" value="1"/>
</dbReference>
<dbReference type="InterPro" id="IPR003721">
    <property type="entry name" value="Pantoate_ligase"/>
</dbReference>
<evidence type="ECO:0000256" key="6">
    <source>
        <dbReference type="ARBA" id="ARBA00022490"/>
    </source>
</evidence>
<dbReference type="EMBL" id="QUZK01000044">
    <property type="protein sequence ID" value="RFF29617.1"/>
    <property type="molecule type" value="Genomic_DNA"/>
</dbReference>
<feature type="binding site" evidence="13">
    <location>
        <begin position="31"/>
        <end position="38"/>
    </location>
    <ligand>
        <name>ATP</name>
        <dbReference type="ChEBI" id="CHEBI:30616"/>
    </ligand>
</feature>
<reference evidence="14 15" key="1">
    <citation type="submission" date="2018-08" db="EMBL/GenBank/DDBJ databases">
        <title>Wenzhouxiangella salilacus sp. nov., a novel bacterium isolated from a saline lake in Xinjiang Province, China.</title>
        <authorList>
            <person name="Han S."/>
        </authorList>
    </citation>
    <scope>NUCLEOTIDE SEQUENCE [LARGE SCALE GENOMIC DNA]</scope>
    <source>
        <strain evidence="14 15">XDB06</strain>
    </source>
</reference>
<sequence>MPRVVDSLEELREAAGRLRQRDQRIGFVPTMGNLHRGHLSLVEDAGRRCEAVIASIFVNPTQFGPGEDYEAYPRTLEADLEALASVSCDLVWAPPIEIMYPLDDPFMLRVPEALSDRLCGRSRPGHFDGVATVVLRLFSQVQPDVAVFGEKDFQQLLILRRMARDLSLPVELVGAPIVREEDGLAMSSRNGYLDDQQRAVAPLLFRVLEETVEGLASGEDFAGLKARAEKKLESAGFRPDYLEWRSAENLGEPRPGEPSRLFGAAWLGKARLIDNVEVPATRD</sequence>
<evidence type="ECO:0000313" key="14">
    <source>
        <dbReference type="EMBL" id="RFF29617.1"/>
    </source>
</evidence>
<dbReference type="GO" id="GO:0004592">
    <property type="term" value="F:pantoate-beta-alanine ligase activity"/>
    <property type="evidence" value="ECO:0007669"/>
    <property type="project" value="UniProtKB-UniRule"/>
</dbReference>
<comment type="subcellular location">
    <subcellularLocation>
        <location evidence="1 13">Cytoplasm</location>
    </subcellularLocation>
</comment>
<evidence type="ECO:0000256" key="3">
    <source>
        <dbReference type="ARBA" id="ARBA00009256"/>
    </source>
</evidence>
<dbReference type="FunFam" id="3.40.50.620:FF:000114">
    <property type="entry name" value="Pantothenate synthetase"/>
    <property type="match status" value="1"/>
</dbReference>
<evidence type="ECO:0000256" key="9">
    <source>
        <dbReference type="ARBA" id="ARBA00022741"/>
    </source>
</evidence>
<feature type="binding site" evidence="13">
    <location>
        <begin position="186"/>
        <end position="189"/>
    </location>
    <ligand>
        <name>ATP</name>
        <dbReference type="ChEBI" id="CHEBI:30616"/>
    </ligand>
</feature>
<comment type="subunit">
    <text evidence="13">Homodimer.</text>
</comment>
<comment type="pathway">
    <text evidence="2 13">Cofactor biosynthesis; (R)-pantothenate biosynthesis; (R)-pantothenate from (R)-pantoate and beta-alanine: step 1/1.</text>
</comment>
<evidence type="ECO:0000256" key="1">
    <source>
        <dbReference type="ARBA" id="ARBA00004496"/>
    </source>
</evidence>
<keyword evidence="15" id="KW-1185">Reference proteome</keyword>
<comment type="function">
    <text evidence="12 13">Catalyzes the condensation of pantoate with beta-alanine in an ATP-dependent reaction via a pantoyl-adenylate intermediate.</text>
</comment>
<protein>
    <recommendedName>
        <fullName evidence="5 13">Pantothenate synthetase</fullName>
        <shortName evidence="13">PS</shortName>
        <ecNumber evidence="4 13">6.3.2.1</ecNumber>
    </recommendedName>
    <alternativeName>
        <fullName evidence="13">Pantoate--beta-alanine ligase</fullName>
    </alternativeName>
    <alternativeName>
        <fullName evidence="13">Pantoate-activating enzyme</fullName>
    </alternativeName>
</protein>
<evidence type="ECO:0000256" key="13">
    <source>
        <dbReference type="HAMAP-Rule" id="MF_00158"/>
    </source>
</evidence>
<feature type="binding site" evidence="13">
    <location>
        <position position="62"/>
    </location>
    <ligand>
        <name>(R)-pantoate</name>
        <dbReference type="ChEBI" id="CHEBI:15980"/>
    </ligand>
</feature>
<evidence type="ECO:0000256" key="10">
    <source>
        <dbReference type="ARBA" id="ARBA00022840"/>
    </source>
</evidence>
<dbReference type="Proteomes" id="UP000260351">
    <property type="component" value="Unassembled WGS sequence"/>
</dbReference>
<feature type="binding site" evidence="13">
    <location>
        <position position="155"/>
    </location>
    <ligand>
        <name>(R)-pantoate</name>
        <dbReference type="ChEBI" id="CHEBI:15980"/>
    </ligand>
</feature>
<dbReference type="AlphaFoldDB" id="A0A3E1K6G5"/>
<accession>A0A3E1K6G5</accession>
<comment type="catalytic activity">
    <reaction evidence="11 13">
        <text>(R)-pantoate + beta-alanine + ATP = (R)-pantothenate + AMP + diphosphate + H(+)</text>
        <dbReference type="Rhea" id="RHEA:10912"/>
        <dbReference type="ChEBI" id="CHEBI:15378"/>
        <dbReference type="ChEBI" id="CHEBI:15980"/>
        <dbReference type="ChEBI" id="CHEBI:29032"/>
        <dbReference type="ChEBI" id="CHEBI:30616"/>
        <dbReference type="ChEBI" id="CHEBI:33019"/>
        <dbReference type="ChEBI" id="CHEBI:57966"/>
        <dbReference type="ChEBI" id="CHEBI:456215"/>
        <dbReference type="EC" id="6.3.2.1"/>
    </reaction>
</comment>
<dbReference type="EC" id="6.3.2.1" evidence="4 13"/>
<dbReference type="OrthoDB" id="9773087at2"/>
<name>A0A3E1K6G5_9GAMM</name>
<feature type="active site" description="Proton donor" evidence="13">
    <location>
        <position position="38"/>
    </location>
</feature>
<evidence type="ECO:0000256" key="4">
    <source>
        <dbReference type="ARBA" id="ARBA00012219"/>
    </source>
</evidence>
<evidence type="ECO:0000313" key="15">
    <source>
        <dbReference type="Proteomes" id="UP000260351"/>
    </source>
</evidence>
<evidence type="ECO:0000256" key="11">
    <source>
        <dbReference type="ARBA" id="ARBA00048258"/>
    </source>
</evidence>
<dbReference type="InterPro" id="IPR014729">
    <property type="entry name" value="Rossmann-like_a/b/a_fold"/>
</dbReference>
<evidence type="ECO:0000256" key="5">
    <source>
        <dbReference type="ARBA" id="ARBA00014155"/>
    </source>
</evidence>
<dbReference type="GO" id="GO:0005829">
    <property type="term" value="C:cytosol"/>
    <property type="evidence" value="ECO:0007669"/>
    <property type="project" value="TreeGrafter"/>
</dbReference>
<dbReference type="CDD" id="cd00560">
    <property type="entry name" value="PanC"/>
    <property type="match status" value="1"/>
</dbReference>
<dbReference type="GO" id="GO:0005524">
    <property type="term" value="F:ATP binding"/>
    <property type="evidence" value="ECO:0007669"/>
    <property type="project" value="UniProtKB-KW"/>
</dbReference>
<feature type="binding site" evidence="13">
    <location>
        <begin position="149"/>
        <end position="152"/>
    </location>
    <ligand>
        <name>ATP</name>
        <dbReference type="ChEBI" id="CHEBI:30616"/>
    </ligand>
</feature>
<evidence type="ECO:0000256" key="8">
    <source>
        <dbReference type="ARBA" id="ARBA00022655"/>
    </source>
</evidence>
<keyword evidence="8 13" id="KW-0566">Pantothenate biosynthesis</keyword>
<comment type="miscellaneous">
    <text evidence="13">The reaction proceeds by a bi uni uni bi ping pong mechanism.</text>
</comment>
<gene>
    <name evidence="13" type="primary">panC</name>
    <name evidence="14" type="ORF">DZC52_12050</name>
</gene>
<keyword evidence="6 13" id="KW-0963">Cytoplasm</keyword>
<dbReference type="InterPro" id="IPR042176">
    <property type="entry name" value="Pantoate_ligase_C"/>
</dbReference>
<dbReference type="Pfam" id="PF02569">
    <property type="entry name" value="Pantoate_ligase"/>
    <property type="match status" value="1"/>
</dbReference>
<comment type="similarity">
    <text evidence="3 13">Belongs to the pantothenate synthetase family.</text>
</comment>
<feature type="binding site" evidence="13">
    <location>
        <position position="62"/>
    </location>
    <ligand>
        <name>beta-alanine</name>
        <dbReference type="ChEBI" id="CHEBI:57966"/>
    </ligand>
</feature>
<proteinExistence type="inferred from homology"/>
<organism evidence="14 15">
    <name type="scientific">Wenzhouxiangella sediminis</name>
    <dbReference type="NCBI Taxonomy" id="1792836"/>
    <lineage>
        <taxon>Bacteria</taxon>
        <taxon>Pseudomonadati</taxon>
        <taxon>Pseudomonadota</taxon>
        <taxon>Gammaproteobacteria</taxon>
        <taxon>Chromatiales</taxon>
        <taxon>Wenzhouxiangellaceae</taxon>
        <taxon>Wenzhouxiangella</taxon>
    </lineage>
</organism>
<keyword evidence="10 13" id="KW-0067">ATP-binding</keyword>
<dbReference type="SUPFAM" id="SSF52374">
    <property type="entry name" value="Nucleotidylyl transferase"/>
    <property type="match status" value="1"/>
</dbReference>
<comment type="caution">
    <text evidence="14">The sequence shown here is derived from an EMBL/GenBank/DDBJ whole genome shotgun (WGS) entry which is preliminary data.</text>
</comment>
<evidence type="ECO:0000256" key="2">
    <source>
        <dbReference type="ARBA" id="ARBA00004990"/>
    </source>
</evidence>
<dbReference type="UniPathway" id="UPA00028">
    <property type="reaction ID" value="UER00005"/>
</dbReference>
<dbReference type="Gene3D" id="3.30.1300.10">
    <property type="entry name" value="Pantoate-beta-alanine ligase, C-terminal domain"/>
    <property type="match status" value="1"/>
</dbReference>
<dbReference type="Gene3D" id="3.40.50.620">
    <property type="entry name" value="HUPs"/>
    <property type="match status" value="1"/>
</dbReference>
<evidence type="ECO:0000256" key="12">
    <source>
        <dbReference type="ARBA" id="ARBA00055042"/>
    </source>
</evidence>
<dbReference type="NCBIfam" id="TIGR00018">
    <property type="entry name" value="panC"/>
    <property type="match status" value="1"/>
</dbReference>
<dbReference type="RefSeq" id="WP_116651398.1">
    <property type="nucleotide sequence ID" value="NZ_QUZK01000044.1"/>
</dbReference>
<evidence type="ECO:0000256" key="7">
    <source>
        <dbReference type="ARBA" id="ARBA00022598"/>
    </source>
</evidence>
<keyword evidence="7 13" id="KW-0436">Ligase</keyword>
<dbReference type="GO" id="GO:0015940">
    <property type="term" value="P:pantothenate biosynthetic process"/>
    <property type="evidence" value="ECO:0007669"/>
    <property type="project" value="UniProtKB-UniRule"/>
</dbReference>
<dbReference type="PANTHER" id="PTHR21299:SF1">
    <property type="entry name" value="PANTOATE--BETA-ALANINE LIGASE"/>
    <property type="match status" value="1"/>
</dbReference>
<feature type="binding site" evidence="13">
    <location>
        <position position="178"/>
    </location>
    <ligand>
        <name>ATP</name>
        <dbReference type="ChEBI" id="CHEBI:30616"/>
    </ligand>
</feature>
<dbReference type="HAMAP" id="MF_00158">
    <property type="entry name" value="PanC"/>
    <property type="match status" value="1"/>
</dbReference>
<keyword evidence="9 13" id="KW-0547">Nucleotide-binding</keyword>